<feature type="transmembrane region" description="Helical" evidence="1">
    <location>
        <begin position="161"/>
        <end position="182"/>
    </location>
</feature>
<protein>
    <submittedName>
        <fullName evidence="2">Uncharacterized protein</fullName>
    </submittedName>
</protein>
<feature type="transmembrane region" description="Helical" evidence="1">
    <location>
        <begin position="74"/>
        <end position="96"/>
    </location>
</feature>
<evidence type="ECO:0000256" key="1">
    <source>
        <dbReference type="SAM" id="Phobius"/>
    </source>
</evidence>
<keyword evidence="1" id="KW-1133">Transmembrane helix</keyword>
<sequence length="333" mass="35212">METTTTSLDAPQRVGPVRLLLVLALLVLSPIAAESLVGYDDTTGNALALLAGLVVFIPLYGAPAVLLREAARRFGLGWGAVLAIAAALGVVQAGIIDQSMFSEDYRGIDYWQELVGPTWIPAFGFAASTALTFVLGHMIMSFAAPIAVVEGLGPRSADRPWLRPFGLIVTVLLYLAGAWMVLDWHYETETDHASAGQLAGAGAVAALLIVLALAFGRRKAVRVERRIPPLWVLVAASAVAVFSFGLYETWAWVAVTAGMLCAAGLAAAYFARSTAWGRRQVTAIAIGALLSQALTGFLATPIGDVDPVAKYGHNTAAVLLIAVLGWFALRRTR</sequence>
<comment type="caution">
    <text evidence="2">The sequence shown here is derived from an EMBL/GenBank/DDBJ whole genome shotgun (WGS) entry which is preliminary data.</text>
</comment>
<feature type="transmembrane region" description="Helical" evidence="1">
    <location>
        <begin position="119"/>
        <end position="149"/>
    </location>
</feature>
<keyword evidence="1" id="KW-0812">Transmembrane</keyword>
<dbReference type="Proteomes" id="UP001144313">
    <property type="component" value="Unassembled WGS sequence"/>
</dbReference>
<dbReference type="RefSeq" id="WP_270117966.1">
    <property type="nucleotide sequence ID" value="NZ_BAAAOL010000001.1"/>
</dbReference>
<evidence type="ECO:0000313" key="2">
    <source>
        <dbReference type="EMBL" id="GLI44640.1"/>
    </source>
</evidence>
<feature type="transmembrane region" description="Helical" evidence="1">
    <location>
        <begin position="281"/>
        <end position="299"/>
    </location>
</feature>
<accession>A0A9W6LIQ4</accession>
<feature type="transmembrane region" description="Helical" evidence="1">
    <location>
        <begin position="43"/>
        <end position="62"/>
    </location>
</feature>
<keyword evidence="1" id="KW-0472">Membrane</keyword>
<keyword evidence="3" id="KW-1185">Reference proteome</keyword>
<dbReference type="EMBL" id="BSDT01000001">
    <property type="protein sequence ID" value="GLI44640.1"/>
    <property type="molecule type" value="Genomic_DNA"/>
</dbReference>
<evidence type="ECO:0000313" key="3">
    <source>
        <dbReference type="Proteomes" id="UP001144313"/>
    </source>
</evidence>
<feature type="transmembrane region" description="Helical" evidence="1">
    <location>
        <begin position="250"/>
        <end position="269"/>
    </location>
</feature>
<feature type="transmembrane region" description="Helical" evidence="1">
    <location>
        <begin position="227"/>
        <end position="244"/>
    </location>
</feature>
<reference evidence="2" key="1">
    <citation type="submission" date="2022-12" db="EMBL/GenBank/DDBJ databases">
        <title>Reference genome sequencing for broad-spectrum identification of bacterial and archaeal isolates by mass spectrometry.</title>
        <authorList>
            <person name="Sekiguchi Y."/>
            <person name="Tourlousse D.M."/>
        </authorList>
    </citation>
    <scope>NUCLEOTIDE SEQUENCE</scope>
    <source>
        <strain evidence="2">LLR39Z86</strain>
    </source>
</reference>
<proteinExistence type="predicted"/>
<name>A0A9W6LIQ4_9ACTN</name>
<dbReference type="AlphaFoldDB" id="A0A9W6LIQ4"/>
<feature type="transmembrane region" description="Helical" evidence="1">
    <location>
        <begin position="194"/>
        <end position="215"/>
    </location>
</feature>
<gene>
    <name evidence="2" type="ORF">GALLR39Z86_44900</name>
</gene>
<feature type="transmembrane region" description="Helical" evidence="1">
    <location>
        <begin position="311"/>
        <end position="329"/>
    </location>
</feature>
<organism evidence="2 3">
    <name type="scientific">Glycomyces algeriensis</name>
    <dbReference type="NCBI Taxonomy" id="256037"/>
    <lineage>
        <taxon>Bacteria</taxon>
        <taxon>Bacillati</taxon>
        <taxon>Actinomycetota</taxon>
        <taxon>Actinomycetes</taxon>
        <taxon>Glycomycetales</taxon>
        <taxon>Glycomycetaceae</taxon>
        <taxon>Glycomyces</taxon>
    </lineage>
</organism>